<evidence type="ECO:0000313" key="2">
    <source>
        <dbReference type="EMBL" id="EIN04538.1"/>
    </source>
</evidence>
<dbReference type="AlphaFoldDB" id="R7S2U5"/>
<dbReference type="GeneID" id="18880108"/>
<evidence type="ECO:0000256" key="1">
    <source>
        <dbReference type="SAM" id="MobiDB-lite"/>
    </source>
</evidence>
<evidence type="ECO:0000313" key="3">
    <source>
        <dbReference type="Proteomes" id="UP000054196"/>
    </source>
</evidence>
<name>R7S2U5_PUNST</name>
<dbReference type="Proteomes" id="UP000054196">
    <property type="component" value="Unassembled WGS sequence"/>
</dbReference>
<feature type="compositionally biased region" description="Polar residues" evidence="1">
    <location>
        <begin position="1"/>
        <end position="10"/>
    </location>
</feature>
<keyword evidence="3" id="KW-1185">Reference proteome</keyword>
<proteinExistence type="predicted"/>
<reference evidence="3" key="1">
    <citation type="journal article" date="2012" name="Science">
        <title>The Paleozoic origin of enzymatic lignin decomposition reconstructed from 31 fungal genomes.</title>
        <authorList>
            <person name="Floudas D."/>
            <person name="Binder M."/>
            <person name="Riley R."/>
            <person name="Barry K."/>
            <person name="Blanchette R.A."/>
            <person name="Henrissat B."/>
            <person name="Martinez A.T."/>
            <person name="Otillar R."/>
            <person name="Spatafora J.W."/>
            <person name="Yadav J.S."/>
            <person name="Aerts A."/>
            <person name="Benoit I."/>
            <person name="Boyd A."/>
            <person name="Carlson A."/>
            <person name="Copeland A."/>
            <person name="Coutinho P.M."/>
            <person name="de Vries R.P."/>
            <person name="Ferreira P."/>
            <person name="Findley K."/>
            <person name="Foster B."/>
            <person name="Gaskell J."/>
            <person name="Glotzer D."/>
            <person name="Gorecki P."/>
            <person name="Heitman J."/>
            <person name="Hesse C."/>
            <person name="Hori C."/>
            <person name="Igarashi K."/>
            <person name="Jurgens J.A."/>
            <person name="Kallen N."/>
            <person name="Kersten P."/>
            <person name="Kohler A."/>
            <person name="Kuees U."/>
            <person name="Kumar T.K.A."/>
            <person name="Kuo A."/>
            <person name="LaButti K."/>
            <person name="Larrondo L.F."/>
            <person name="Lindquist E."/>
            <person name="Ling A."/>
            <person name="Lombard V."/>
            <person name="Lucas S."/>
            <person name="Lundell T."/>
            <person name="Martin R."/>
            <person name="McLaughlin D.J."/>
            <person name="Morgenstern I."/>
            <person name="Morin E."/>
            <person name="Murat C."/>
            <person name="Nagy L.G."/>
            <person name="Nolan M."/>
            <person name="Ohm R.A."/>
            <person name="Patyshakuliyeva A."/>
            <person name="Rokas A."/>
            <person name="Ruiz-Duenas F.J."/>
            <person name="Sabat G."/>
            <person name="Salamov A."/>
            <person name="Samejima M."/>
            <person name="Schmutz J."/>
            <person name="Slot J.C."/>
            <person name="St John F."/>
            <person name="Stenlid J."/>
            <person name="Sun H."/>
            <person name="Sun S."/>
            <person name="Syed K."/>
            <person name="Tsang A."/>
            <person name="Wiebenga A."/>
            <person name="Young D."/>
            <person name="Pisabarro A."/>
            <person name="Eastwood D.C."/>
            <person name="Martin F."/>
            <person name="Cullen D."/>
            <person name="Grigoriev I.V."/>
            <person name="Hibbett D.S."/>
        </authorList>
    </citation>
    <scope>NUCLEOTIDE SEQUENCE [LARGE SCALE GENOMIC DNA]</scope>
    <source>
        <strain evidence="3">HHB-11173 SS5</strain>
    </source>
</reference>
<feature type="region of interest" description="Disordered" evidence="1">
    <location>
        <begin position="57"/>
        <end position="104"/>
    </location>
</feature>
<feature type="region of interest" description="Disordered" evidence="1">
    <location>
        <begin position="1"/>
        <end position="34"/>
    </location>
</feature>
<protein>
    <submittedName>
        <fullName evidence="2">Uncharacterized protein</fullName>
    </submittedName>
</protein>
<accession>R7S2U5</accession>
<organism evidence="2 3">
    <name type="scientific">Punctularia strigosozonata (strain HHB-11173)</name>
    <name type="common">White-rot fungus</name>
    <dbReference type="NCBI Taxonomy" id="741275"/>
    <lineage>
        <taxon>Eukaryota</taxon>
        <taxon>Fungi</taxon>
        <taxon>Dikarya</taxon>
        <taxon>Basidiomycota</taxon>
        <taxon>Agaricomycotina</taxon>
        <taxon>Agaricomycetes</taxon>
        <taxon>Corticiales</taxon>
        <taxon>Punctulariaceae</taxon>
        <taxon>Punctularia</taxon>
    </lineage>
</organism>
<dbReference type="KEGG" id="psq:PUNSTDRAFT_138580"/>
<dbReference type="RefSeq" id="XP_007388333.1">
    <property type="nucleotide sequence ID" value="XM_007388271.1"/>
</dbReference>
<dbReference type="HOGENOM" id="CLU_571259_0_0_1"/>
<sequence>MESGFQQLRTRFNDDLNGHGAAEPSEHPVSALGSGLHGKTRNLLKLCSSVTAALSLGLPPKGSRVATPPRNNSQGEQMRIRFPAPQLRRSSRKRSQSPDARVAERCRKRRRVAVNDVNNLPAAGETWTRNEVEKFRDLSEKTEKATVCALARIRALANNLDRLDAPSMHALPSRIVARPYGCRDGSTLGKTNAHLETPLTVRTGEPEADLKTIVAALKQIESTIAQGTAPSDGMDAKLHCYYRALLGFFPGEDATCCTCPPVLHRRDADSDRAPLATPRPRIGVDAQGHAFDDWSACSPEAQRTVNGHPLRCTSAEKKLRLDLRFHPSRPAKAFSGGFHATPAPLLQPPTRTRYPDRTRYAHLNDLSRDSLAELNRWNRCKYCVAEAMRTLPPWTAHASVSKDPSENGDLVFVRSNNTALLEWDGEERRWRHMVLHHHRWISFEDWENAASGPTHVFRASDLPRTPLNLRRGGTTFFS</sequence>
<dbReference type="EMBL" id="JH687554">
    <property type="protein sequence ID" value="EIN04538.1"/>
    <property type="molecule type" value="Genomic_DNA"/>
</dbReference>
<gene>
    <name evidence="2" type="ORF">PUNSTDRAFT_138580</name>
</gene>